<dbReference type="OrthoDB" id="3401376at2"/>
<dbReference type="EMBL" id="FQZM01000027">
    <property type="protein sequence ID" value="SHJ30424.1"/>
    <property type="molecule type" value="Genomic_DNA"/>
</dbReference>
<dbReference type="Pfam" id="PF12982">
    <property type="entry name" value="DUF3866"/>
    <property type="match status" value="1"/>
</dbReference>
<sequence>MIRIRTGEVVDVLSRYPGLTEVLVRVEGKEERAVNYDQLTGPVKPGDAVVLNTTAVYKKLGTGGTHFIMANLANPALDAPRQGHIMKARYTPSQVKVLAVEEEEHPQNHCFRAADSLDGIPVIIASLHSMIAPAAAVIRRLTRGKARVVYLMTDGAALPLPLSRLVYQLKEKGLLSATVTCGHAFGGDYEAVTVYSGLLAARSVAGADIIIAAMGPGIVGTASTFGFTGLEQGELVNAVHILKGQPVAVPRISFADARERHRGLSHHTRTALGRVALVPCTVPIPVLAQEKHALVWRQLQESGILDRHRVIVVENNPTREALQECGLAVTTMGRGIDEDPEFFLAAGAAGAYAAGLFLKTNAVSEGKP</sequence>
<dbReference type="InterPro" id="IPR024479">
    <property type="entry name" value="DUF3866"/>
</dbReference>
<dbReference type="STRING" id="1121432.SAMN02745219_02234"/>
<dbReference type="Proteomes" id="UP000184529">
    <property type="component" value="Unassembled WGS sequence"/>
</dbReference>
<dbReference type="RefSeq" id="WP_072869662.1">
    <property type="nucleotide sequence ID" value="NZ_FQZM01000027.1"/>
</dbReference>
<protein>
    <recommendedName>
        <fullName evidence="3">DUF3866 domain-containing protein</fullName>
    </recommendedName>
</protein>
<evidence type="ECO:0000313" key="1">
    <source>
        <dbReference type="EMBL" id="SHJ30424.1"/>
    </source>
</evidence>
<dbReference type="AlphaFoldDB" id="A0A1M6I7I0"/>
<gene>
    <name evidence="1" type="ORF">SAMN02745219_02234</name>
</gene>
<keyword evidence="2" id="KW-1185">Reference proteome</keyword>
<accession>A0A1M6I7I0</accession>
<reference evidence="2" key="1">
    <citation type="submission" date="2016-11" db="EMBL/GenBank/DDBJ databases">
        <authorList>
            <person name="Varghese N."/>
            <person name="Submissions S."/>
        </authorList>
    </citation>
    <scope>NUCLEOTIDE SEQUENCE [LARGE SCALE GENOMIC DNA]</scope>
    <source>
        <strain evidence="2">DSM 16057</strain>
    </source>
</reference>
<evidence type="ECO:0000313" key="2">
    <source>
        <dbReference type="Proteomes" id="UP000184529"/>
    </source>
</evidence>
<evidence type="ECO:0008006" key="3">
    <source>
        <dbReference type="Google" id="ProtNLM"/>
    </source>
</evidence>
<name>A0A1M6I7I0_9FIRM</name>
<proteinExistence type="predicted"/>
<organism evidence="1 2">
    <name type="scientific">Desulfofundulus thermosubterraneus DSM 16057</name>
    <dbReference type="NCBI Taxonomy" id="1121432"/>
    <lineage>
        <taxon>Bacteria</taxon>
        <taxon>Bacillati</taxon>
        <taxon>Bacillota</taxon>
        <taxon>Clostridia</taxon>
        <taxon>Eubacteriales</taxon>
        <taxon>Peptococcaceae</taxon>
        <taxon>Desulfofundulus</taxon>
    </lineage>
</organism>